<keyword evidence="7" id="KW-1185">Reference proteome</keyword>
<evidence type="ECO:0000256" key="3">
    <source>
        <dbReference type="ARBA" id="ARBA00022827"/>
    </source>
</evidence>
<dbReference type="EMBL" id="JANJYJ010000593">
    <property type="protein sequence ID" value="KAK3173878.1"/>
    <property type="molecule type" value="Genomic_DNA"/>
</dbReference>
<keyword evidence="4 5" id="KW-0560">Oxidoreductase</keyword>
<dbReference type="GO" id="GO:0050660">
    <property type="term" value="F:flavin adenine dinucleotide binding"/>
    <property type="evidence" value="ECO:0007669"/>
    <property type="project" value="InterPro"/>
</dbReference>
<organism evidence="6 7">
    <name type="scientific">Dipteronia sinensis</name>
    <dbReference type="NCBI Taxonomy" id="43782"/>
    <lineage>
        <taxon>Eukaryota</taxon>
        <taxon>Viridiplantae</taxon>
        <taxon>Streptophyta</taxon>
        <taxon>Embryophyta</taxon>
        <taxon>Tracheophyta</taxon>
        <taxon>Spermatophyta</taxon>
        <taxon>Magnoliopsida</taxon>
        <taxon>eudicotyledons</taxon>
        <taxon>Gunneridae</taxon>
        <taxon>Pentapetalae</taxon>
        <taxon>rosids</taxon>
        <taxon>malvids</taxon>
        <taxon>Sapindales</taxon>
        <taxon>Sapindaceae</taxon>
        <taxon>Hippocastanoideae</taxon>
        <taxon>Acereae</taxon>
        <taxon>Dipteronia</taxon>
    </lineage>
</organism>
<evidence type="ECO:0000256" key="5">
    <source>
        <dbReference type="RuleBase" id="RU361177"/>
    </source>
</evidence>
<dbReference type="InterPro" id="IPR050346">
    <property type="entry name" value="FMO-like"/>
</dbReference>
<evidence type="ECO:0000256" key="4">
    <source>
        <dbReference type="ARBA" id="ARBA00023002"/>
    </source>
</evidence>
<name>A0AAD9ZBS8_9ROSI</name>
<evidence type="ECO:0000313" key="6">
    <source>
        <dbReference type="EMBL" id="KAK3173878.1"/>
    </source>
</evidence>
<dbReference type="PANTHER" id="PTHR23023">
    <property type="entry name" value="DIMETHYLANILINE MONOOXYGENASE"/>
    <property type="match status" value="1"/>
</dbReference>
<dbReference type="Gene3D" id="3.50.50.60">
    <property type="entry name" value="FAD/NAD(P)-binding domain"/>
    <property type="match status" value="1"/>
</dbReference>
<dbReference type="EC" id="1.-.-.-" evidence="5"/>
<comment type="cofactor">
    <cofactor evidence="5">
        <name>FAD</name>
        <dbReference type="ChEBI" id="CHEBI:57692"/>
    </cofactor>
</comment>
<keyword evidence="3 5" id="KW-0274">FAD</keyword>
<evidence type="ECO:0000313" key="7">
    <source>
        <dbReference type="Proteomes" id="UP001281410"/>
    </source>
</evidence>
<dbReference type="InterPro" id="IPR036188">
    <property type="entry name" value="FAD/NAD-bd_sf"/>
</dbReference>
<sequence>MSELYPHVSVMESLLCDEFLRKESPVVHRVIQHRRVNVVRDMVRPRHNQRLDSCMDESWRGSSLSPPPSFTRHNHITSPAAAMNTANSVDMAIVGAVNPRASMAILDTAAAIGGVWAKQRLYPGLKTNNLLGSYEFSDFPMGSDRFNVKPGQHIPGTAVYDYLNGFAEAFGLMPFMQLQQRVESAELLPDGTWSLRIVAVSGGTSFEPRVLICRRLVVATGLTSQPSMPTFAGQNTFHRPLFHAKELRLKTHIIENSRKIAVLGGNKSAWDACYHAAKNGVHVHMVIRPSGGGPSFVWPAFFSPFRVSIQRLATTRFFTWFDPCIWGERSGIAGGIRHFLHKTWIGRKVVSGFWTSIHNYTSSWFELVRDGKISVHIADIDSMSEGTLHLSNGEALQVDALVSCTGWKSSLPFRFLPEEVTSTVSCTDLTVELMAECCSDILTNAPILRRKPDRTLPPGSKDLNVHMDKQGHQVSDRYQLYRFLIPTDTRLVELRNIAFIGFHLALSAVMVAQVQALWITAYMLDEIPNIAADSIDRKRILYETILHNDYSRLRHPRAAGGAGDKYPDLAFECLPYLDLLLDDLRLPKYRKSSFWSETFQRYTPKDYRGIVQEWLATRKRGRLSCVDP</sequence>
<dbReference type="GO" id="GO:0050661">
    <property type="term" value="F:NADP binding"/>
    <property type="evidence" value="ECO:0007669"/>
    <property type="project" value="InterPro"/>
</dbReference>
<dbReference type="GO" id="GO:0004499">
    <property type="term" value="F:N,N-dimethylaniline monooxygenase activity"/>
    <property type="evidence" value="ECO:0007669"/>
    <property type="project" value="InterPro"/>
</dbReference>
<dbReference type="AlphaFoldDB" id="A0AAD9ZBS8"/>
<dbReference type="Proteomes" id="UP001281410">
    <property type="component" value="Unassembled WGS sequence"/>
</dbReference>
<comment type="similarity">
    <text evidence="1 5">Belongs to the FMO family.</text>
</comment>
<dbReference type="SUPFAM" id="SSF51905">
    <property type="entry name" value="FAD/NAD(P)-binding domain"/>
    <property type="match status" value="2"/>
</dbReference>
<keyword evidence="5" id="KW-0503">Monooxygenase</keyword>
<comment type="caution">
    <text evidence="6">The sequence shown here is derived from an EMBL/GenBank/DDBJ whole genome shotgun (WGS) entry which is preliminary data.</text>
</comment>
<accession>A0AAD9ZBS8</accession>
<evidence type="ECO:0000256" key="2">
    <source>
        <dbReference type="ARBA" id="ARBA00022630"/>
    </source>
</evidence>
<evidence type="ECO:0000256" key="1">
    <source>
        <dbReference type="ARBA" id="ARBA00009183"/>
    </source>
</evidence>
<proteinExistence type="inferred from homology"/>
<keyword evidence="2 5" id="KW-0285">Flavoprotein</keyword>
<reference evidence="6" key="1">
    <citation type="journal article" date="2023" name="Plant J.">
        <title>Genome sequences and population genomics provide insights into the demographic history, inbreeding, and mutation load of two 'living fossil' tree species of Dipteronia.</title>
        <authorList>
            <person name="Feng Y."/>
            <person name="Comes H.P."/>
            <person name="Chen J."/>
            <person name="Zhu S."/>
            <person name="Lu R."/>
            <person name="Zhang X."/>
            <person name="Li P."/>
            <person name="Qiu J."/>
            <person name="Olsen K.M."/>
            <person name="Qiu Y."/>
        </authorList>
    </citation>
    <scope>NUCLEOTIDE SEQUENCE</scope>
    <source>
        <tissue evidence="6">Leaf</tissue>
    </source>
</reference>
<dbReference type="InterPro" id="IPR020946">
    <property type="entry name" value="Flavin_mOase-like"/>
</dbReference>
<protein>
    <recommendedName>
        <fullName evidence="5">Flavin-containing monooxygenase</fullName>
        <ecNumber evidence="5">1.-.-.-</ecNumber>
    </recommendedName>
</protein>
<dbReference type="Pfam" id="PF00743">
    <property type="entry name" value="FMO-like"/>
    <property type="match status" value="1"/>
</dbReference>
<gene>
    <name evidence="6" type="ORF">Dsin_032563</name>
</gene>